<dbReference type="SMART" id="SM01068">
    <property type="entry name" value="CBM_X"/>
    <property type="match status" value="2"/>
</dbReference>
<keyword evidence="8" id="KW-1185">Reference proteome</keyword>
<feature type="domain" description="Glycoamylase-like" evidence="5">
    <location>
        <begin position="1330"/>
        <end position="1529"/>
    </location>
</feature>
<dbReference type="Gene3D" id="2.60.420.10">
    <property type="entry name" value="Maltose phosphorylase, domain 3"/>
    <property type="match status" value="1"/>
</dbReference>
<proteinExistence type="predicted"/>
<dbReference type="InterPro" id="IPR019282">
    <property type="entry name" value="Glycoamylase-like_cons_dom"/>
</dbReference>
<dbReference type="Gene3D" id="2.70.98.40">
    <property type="entry name" value="Glycoside hydrolase, family 65, N-terminal domain"/>
    <property type="match status" value="2"/>
</dbReference>
<dbReference type="SUPFAM" id="SSF74650">
    <property type="entry name" value="Galactose mutarotase-like"/>
    <property type="match status" value="2"/>
</dbReference>
<feature type="transmembrane region" description="Helical" evidence="3">
    <location>
        <begin position="402"/>
        <end position="423"/>
    </location>
</feature>
<dbReference type="InterPro" id="IPR037824">
    <property type="entry name" value="GH94N_2_NdvB"/>
</dbReference>
<dbReference type="CDD" id="cd11756">
    <property type="entry name" value="GH94N_ChvB_NdvB_1_like"/>
    <property type="match status" value="1"/>
</dbReference>
<evidence type="ECO:0000259" key="4">
    <source>
        <dbReference type="Pfam" id="PF06165"/>
    </source>
</evidence>
<dbReference type="Gene3D" id="1.50.10.10">
    <property type="match status" value="1"/>
</dbReference>
<dbReference type="RefSeq" id="WP_237852203.1">
    <property type="nucleotide sequence ID" value="NZ_JAKLWS010000001.1"/>
</dbReference>
<evidence type="ECO:0000256" key="3">
    <source>
        <dbReference type="SAM" id="Phobius"/>
    </source>
</evidence>
<protein>
    <submittedName>
        <fullName evidence="7">Glycosyltransferase 36</fullName>
    </submittedName>
</protein>
<dbReference type="SUPFAM" id="SSF48208">
    <property type="entry name" value="Six-hairpin glycosidases"/>
    <property type="match status" value="1"/>
</dbReference>
<reference evidence="7" key="1">
    <citation type="submission" date="2022-01" db="EMBL/GenBank/DDBJ databases">
        <authorList>
            <person name="Wang Y."/>
        </authorList>
    </citation>
    <scope>NUCLEOTIDE SEQUENCE</scope>
    <source>
        <strain evidence="7">WB101</strain>
    </source>
</reference>
<dbReference type="Pfam" id="PF10091">
    <property type="entry name" value="Glycoamylase"/>
    <property type="match status" value="1"/>
</dbReference>
<dbReference type="PANTHER" id="PTHR37469">
    <property type="entry name" value="CELLOBIONIC ACID PHOSPHORYLASE-RELATED"/>
    <property type="match status" value="1"/>
</dbReference>
<dbReference type="InterPro" id="IPR008928">
    <property type="entry name" value="6-hairpin_glycosidase_sf"/>
</dbReference>
<evidence type="ECO:0000259" key="5">
    <source>
        <dbReference type="Pfam" id="PF10091"/>
    </source>
</evidence>
<feature type="transmembrane region" description="Helical" evidence="3">
    <location>
        <begin position="836"/>
        <end position="853"/>
    </location>
</feature>
<keyword evidence="3" id="KW-0472">Membrane</keyword>
<evidence type="ECO:0000259" key="6">
    <source>
        <dbReference type="Pfam" id="PF17167"/>
    </source>
</evidence>
<comment type="caution">
    <text evidence="7">The sequence shown here is derived from an EMBL/GenBank/DDBJ whole genome shotgun (WGS) entry which is preliminary data.</text>
</comment>
<gene>
    <name evidence="7" type="ORF">L6773_02230</name>
</gene>
<dbReference type="Pfam" id="PF17167">
    <property type="entry name" value="Glyco_hydro_94"/>
    <property type="match status" value="1"/>
</dbReference>
<keyword evidence="1" id="KW-0328">Glycosyltransferase</keyword>
<keyword evidence="3" id="KW-0812">Transmembrane</keyword>
<organism evidence="7 8">
    <name type="scientific">Rhodohalobacter sulfatireducens</name>
    <dbReference type="NCBI Taxonomy" id="2911366"/>
    <lineage>
        <taxon>Bacteria</taxon>
        <taxon>Pseudomonadati</taxon>
        <taxon>Balneolota</taxon>
        <taxon>Balneolia</taxon>
        <taxon>Balneolales</taxon>
        <taxon>Balneolaceae</taxon>
        <taxon>Rhodohalobacter</taxon>
    </lineage>
</organism>
<evidence type="ECO:0000313" key="8">
    <source>
        <dbReference type="Proteomes" id="UP001165366"/>
    </source>
</evidence>
<feature type="transmembrane region" description="Helical" evidence="3">
    <location>
        <begin position="961"/>
        <end position="979"/>
    </location>
</feature>
<dbReference type="InterPro" id="IPR052047">
    <property type="entry name" value="GH94_Enzymes"/>
</dbReference>
<name>A0ABS9K937_9BACT</name>
<evidence type="ECO:0000256" key="1">
    <source>
        <dbReference type="ARBA" id="ARBA00022676"/>
    </source>
</evidence>
<evidence type="ECO:0000313" key="7">
    <source>
        <dbReference type="EMBL" id="MCG2587366.1"/>
    </source>
</evidence>
<dbReference type="InterPro" id="IPR011013">
    <property type="entry name" value="Gal_mutarotase_sf_dom"/>
</dbReference>
<dbReference type="Proteomes" id="UP001165366">
    <property type="component" value="Unassembled WGS sequence"/>
</dbReference>
<evidence type="ECO:0000256" key="2">
    <source>
        <dbReference type="ARBA" id="ARBA00022679"/>
    </source>
</evidence>
<feature type="transmembrane region" description="Helical" evidence="3">
    <location>
        <begin position="936"/>
        <end position="955"/>
    </location>
</feature>
<feature type="transmembrane region" description="Helical" evidence="3">
    <location>
        <begin position="435"/>
        <end position="460"/>
    </location>
</feature>
<feature type="domain" description="Glycosyl hydrolase 94 supersandwich" evidence="4">
    <location>
        <begin position="1590"/>
        <end position="1859"/>
    </location>
</feature>
<dbReference type="InterPro" id="IPR012341">
    <property type="entry name" value="6hp_glycosidase-like_sf"/>
</dbReference>
<accession>A0ABS9K937</accession>
<dbReference type="Gene3D" id="1.50.10.140">
    <property type="match status" value="2"/>
</dbReference>
<keyword evidence="2" id="KW-0808">Transferase</keyword>
<sequence>MADNQTVSFSHKKLKESATHIAESQLTAINGNDVVRIKSILDESRRELTDAYRTLSRLAKMEQDLSPAAEWLIDNFYIIQEQIVQVKVDFPKEYQVSIPALTHGEHKGLPRVYELILDYLTLTDNLLDPEVLTTYLKNYQEIKTLMIGEIWAVPIMIRLILIQRLAEKASRIIYRKNIHKNVQSIIQKLERTEHKEPGVTNNVISNWLKNKPREGAHIHLIELYQQLEMAGLLLEDQKRWFTYRFRQLDMSLEEAMRIEAQKQSRIQVSIQNAVISLRLSSEMDWSEFVEDCSILEQILGLDPAGIYKSMDFKTRDSYRRTVERLSRRSEKSETETAEQVLLFAEGKVSETGREASEITAEDLKRHVGYYLVGEGFDDLVDKISYKIPAMERIVRFLERNTWVYTLAIALHTAALMLILWLTIGAFSTSTLTITILFLVTFFPALDLSVSSVNRFFAFLLPPRILPKMGYKEFIPDESRTIVVVPTLLQSKEDAVRQVEALEIKSLANPDESIQFALLSDFNDAIEKEMPHDSDIVEAAKNEIAKLNKKYKSKFGDKFFLLHRERLWNRVEKKWMGWERKRGKLEEFNRILQNADEETSYKWIEGNFFETIKEHPVRYVITLDADTKLPPDSARDLIRTISHPMNRAVIDTEERIVEKGYGIIQPRISIPPESSRNTWFSRIFSGHVGLDPYSTAVSDIYQDLAGEAVFTGKGIYDVEAFHKVLNRRFPQNRILSHDLIESTYLRAGLATDIELFDEYPSTYISYSKRNHRWVRGDWQIAAWLFSKVPGRDGKVENPINRLSKWKIFDNLRRSLNPFFLTLFFIAGWFWLPGSALVWTLAAFGILAFPIYVSLSSDIVNRPTRVQWKLYMVKVKANLKINTLQAICTLIILPHQAILNIDAIFRTLYRLHLSNKSLLEWTTAFQTEQMSSHSLVSYTRMMTVPIILGFAVLIIPIYTRMTYLWVAMPFFLLWSGSPFFLKKISDPIVARLEGLNNEEQEKLQQYARRTWFYFERFLNEDHSWLPPDNYQEDPPLQAAARTSPTNIGLALVSTVVAYNMGFIPYTECLERLRNTLRSMKKLERYRGHFYNWYDTKLGEVLSPKYVSTVDSGNLAASLIVVKEAVKEEMTTPGFNKKYLDGLQVTIRAVREILNEYWEKGILPEDCHENMNEHTSEILKMLETAGDLSLSESLELVRSCKTYATDMCSIDLMSLRNRLGDRELNDLVFWVESPLRQMEKIIDEYRWLMKLDLPNMNQISPSELSTKIDHLQDQPKNALPKWWQNQAGKIISSCEKFVEEMDFSFLYQKRRGLFHVGYNVEKAQADKGTYDLLASEARIASYIAIAKADIPVEHWFRLSRRLTSLDRQEILLSWGGTMFEYLMPLLFMRSYPETLIAHTYSNVIEWQRSYGKKRNRPWGFSESAYNFLNLDLHYQYRAFGAPGLGLKRGLADSYVVAPYASVLAMMIDPKSSLENLVELEKIGAKGLFGFYDAVDFTASHNRENQSYSIVRTYMVHHHGMSLLAMENLLNEWSINRYFHSDPHIRSCELILQEKIPRGVPIKEPHPIDVELEPGERESVQNVVEHSGIGELDQKPPRAHLLSNGSFSTFVTHAGTGMAEKDGISLNNWISDPTADPLGVFVYVRDLDTSEFWSSMHQPVRIKPDRYDTWFHNGKVVTSRVDNWIETTTEVSVSPDDPIELRKITLTNYSHQSRTIELTSYAEVVLNYYEDHRSHPAFSKLFIQTDYLPEEHSLIVKRRPRSDREGEKWMIHSFASLYSDNGHSLQYETDRSVFLGRGRSLSHPAVMDRNGPLEGTLGNVSDPIVSLRKVFVIEPGEKVECTFGLGYAESYEEAVRLADMYDNQYAVNRAIDMANVYSLVALNHIGLSARQAHYFQKLTSYLLYTSDQFRLEFNRLKENRKKQQDLWAYGISGDFPLIIFRLDDTDQIKHVRLLLKAHTFWRMKGLETEMLFLNDHPPSYADEVQEAIQEACETSMGRDLINKRGGIFFRRTDQVPQADLTLLLSVAHVILRNKLHDFSQKASLSEIRSWSRNKISELYQPAQLKPDEQEKSEIIDDAKDLRFFNGYGGFSESGEEYRIIINQDSETGKLNLPPAPWVNVISNPNFGFIATERGAGYTWSENSRENKLTTWSNDPVRDPHSEAFYIRDENRNEFWSPTPGPVPGNGHYRVSHGFGYTRFEHESAEIKQELIQFVAKDDPLKISKLTLNNKGSDPRRLSVFRYLDTVLGVDRMKSSRFIIPSVSDDKQTLYMQNYYNNEFSERVMFATVVSSSDNTELSFTTSREEFIGRNRDVSCPAALQFETELKMKKVEGEDPCLALQTMVTIKPGETVELVFLEGEAENWESAENLVEAFRDPEKANTELETVRKFWSEKLSRIQVKTPDKSLDLLVNGWLMYQNLSSRMWARTAYYQAGGAYGFRDQLQDSMAVLFTDEKIAREQILLHAANQFPEGDVLHWWHPPTGRGVRTRITDDRLWLPYAVSHYLDHTDDHSILDEKIPYVQARALEEYEHEAYLQPERSRIRESLYEHCCKAIEISLKFGRNGLPLIGTGDWNDGMNLVGEKGEGESVWLGFFLYQVLVDFEKICVKMDDSERADRYRKEAEKLRKNLNTTGWDGEWYLRAFYDDGTPLGSSQNSECRIDAISQAWSILSGVATKEKRAKVLKAIKEHLISEEDGIIKLLTPPFDRTEKNPGYIKGYIPGVRENGGQYTHGALWVVRAFAQSGMGNEAMKYFSMINPVNHALNHEAAERYGVEPYVVTADVYGEPPLTGQGGWSWYTGSAGWMYRVAVESILGYRPGKECAELKPAIPSDWKEFEIMLRLDDGQTTYQTIIQNPDGLQTGWLQGELDGKPITPSKESARIPLRKDGRHHEVKLILKRSE</sequence>
<dbReference type="EMBL" id="JAKLWS010000001">
    <property type="protein sequence ID" value="MCG2587366.1"/>
    <property type="molecule type" value="Genomic_DNA"/>
</dbReference>
<reference evidence="7" key="2">
    <citation type="submission" date="2024-05" db="EMBL/GenBank/DDBJ databases">
        <title>Rhodohalobacter halophilus gen. nov., sp. nov., a moderately halophilic member of the family Balneolaceae.</title>
        <authorList>
            <person name="Xia J."/>
        </authorList>
    </citation>
    <scope>NUCLEOTIDE SEQUENCE</scope>
    <source>
        <strain evidence="7">WB101</strain>
    </source>
</reference>
<dbReference type="Pfam" id="PF06165">
    <property type="entry name" value="GH94_b-supersand"/>
    <property type="match status" value="2"/>
</dbReference>
<dbReference type="CDD" id="cd11753">
    <property type="entry name" value="GH94N_ChvB_NdvB_2_like"/>
    <property type="match status" value="1"/>
</dbReference>
<dbReference type="InterPro" id="IPR037018">
    <property type="entry name" value="GH65_N"/>
</dbReference>
<dbReference type="InterPro" id="IPR033432">
    <property type="entry name" value="GH94_catalytic"/>
</dbReference>
<dbReference type="InterPro" id="IPR037820">
    <property type="entry name" value="GH94N_NdvB"/>
</dbReference>
<keyword evidence="3" id="KW-1133">Transmembrane helix</keyword>
<feature type="domain" description="Glycosyl hydrolase 94 supersandwich" evidence="4">
    <location>
        <begin position="2109"/>
        <end position="2372"/>
    </location>
</feature>
<feature type="domain" description="Glycosyl hydrolase 94 catalytic" evidence="6">
    <location>
        <begin position="2385"/>
        <end position="2809"/>
    </location>
</feature>
<feature type="transmembrane region" description="Helical" evidence="3">
    <location>
        <begin position="813"/>
        <end position="830"/>
    </location>
</feature>
<dbReference type="InterPro" id="IPR010383">
    <property type="entry name" value="Glyco_hydrolase_94_b-supersand"/>
</dbReference>
<dbReference type="PANTHER" id="PTHR37469:SF2">
    <property type="entry name" value="CELLOBIONIC ACID PHOSPHORYLASE"/>
    <property type="match status" value="1"/>
</dbReference>